<gene>
    <name evidence="1" type="ORF">UBRO_21074</name>
</gene>
<protein>
    <recommendedName>
        <fullName evidence="3">Reverse transcriptase domain-containing protein</fullName>
    </recommendedName>
</protein>
<dbReference type="AlphaFoldDB" id="A0A1K0GTA5"/>
<proteinExistence type="predicted"/>
<accession>A0A1K0GTA5</accession>
<sequence>MSSPSTFSNMLSSLERLLDLSGFSIWISGKHMTGCDMSGCWIAFKHMALALVSLHTFKPMLDYVKNKHHARTELNWDTSNPMFVSSLAFANDILLVVNNRHDLATFLDALNLYKMSSNAQVNEDKSQAFFLAKSQNMAEGGLEDDIPYPILGDSQAEIVHLGYPFCLDGGIPHVTIERWLTSIQAKVNILSTTKTTLLEKACMVNSFLLSKLWHTIHLCPIPYTLQWHLNPIINPFLFLGRRNWIRHAYVVTPPCKRSRA</sequence>
<name>A0A1K0GTA5_9BASI</name>
<organism evidence="1 2">
    <name type="scientific">Ustilago bromivora</name>
    <dbReference type="NCBI Taxonomy" id="307758"/>
    <lineage>
        <taxon>Eukaryota</taxon>
        <taxon>Fungi</taxon>
        <taxon>Dikarya</taxon>
        <taxon>Basidiomycota</taxon>
        <taxon>Ustilaginomycotina</taxon>
        <taxon>Ustilaginomycetes</taxon>
        <taxon>Ustilaginales</taxon>
        <taxon>Ustilaginaceae</taxon>
        <taxon>Ustilago</taxon>
    </lineage>
</organism>
<evidence type="ECO:0000313" key="2">
    <source>
        <dbReference type="Proteomes" id="UP000179920"/>
    </source>
</evidence>
<evidence type="ECO:0000313" key="1">
    <source>
        <dbReference type="EMBL" id="SAM83591.1"/>
    </source>
</evidence>
<dbReference type="EMBL" id="LT558127">
    <property type="protein sequence ID" value="SAM83591.1"/>
    <property type="molecule type" value="Genomic_DNA"/>
</dbReference>
<reference evidence="2" key="1">
    <citation type="submission" date="2016-04" db="EMBL/GenBank/DDBJ databases">
        <authorList>
            <person name="Guldener U."/>
            <person name="Guldener U."/>
        </authorList>
    </citation>
    <scope>NUCLEOTIDE SEQUENCE [LARGE SCALE GENOMIC DNA]</scope>
    <source>
        <strain evidence="2">UB2112</strain>
    </source>
</reference>
<evidence type="ECO:0008006" key="3">
    <source>
        <dbReference type="Google" id="ProtNLM"/>
    </source>
</evidence>
<dbReference type="Proteomes" id="UP000179920">
    <property type="component" value="Chromosome XI"/>
</dbReference>